<name>A0ABS8TQ90_9GAMM</name>
<protein>
    <submittedName>
        <fullName evidence="1">Uncharacterized protein</fullName>
    </submittedName>
</protein>
<accession>A0ABS8TQ90</accession>
<evidence type="ECO:0000313" key="2">
    <source>
        <dbReference type="Proteomes" id="UP001430701"/>
    </source>
</evidence>
<reference evidence="1" key="1">
    <citation type="submission" date="2021-11" db="EMBL/GenBank/DDBJ databases">
        <title>Genome sequence of Xylella taiwanensis PLS432.</title>
        <authorList>
            <person name="Weng L.-W."/>
            <person name="Su C.-C."/>
            <person name="Tsai C.-W."/>
            <person name="Kuo C.-H."/>
        </authorList>
    </citation>
    <scope>NUCLEOTIDE SEQUENCE</scope>
    <source>
        <strain evidence="1">PLS432</strain>
    </source>
</reference>
<gene>
    <name evidence="1" type="ORF">LPH55_00635</name>
</gene>
<organism evidence="1 2">
    <name type="scientific">Xylella taiwanensis</name>
    <dbReference type="NCBI Taxonomy" id="1444770"/>
    <lineage>
        <taxon>Bacteria</taxon>
        <taxon>Pseudomonadati</taxon>
        <taxon>Pseudomonadota</taxon>
        <taxon>Gammaproteobacteria</taxon>
        <taxon>Lysobacterales</taxon>
        <taxon>Lysobacteraceae</taxon>
        <taxon>Xylella</taxon>
    </lineage>
</organism>
<evidence type="ECO:0000313" key="1">
    <source>
        <dbReference type="EMBL" id="MCD8472010.1"/>
    </source>
</evidence>
<comment type="caution">
    <text evidence="1">The sequence shown here is derived from an EMBL/GenBank/DDBJ whole genome shotgun (WGS) entry which is preliminary data.</text>
</comment>
<keyword evidence="2" id="KW-1185">Reference proteome</keyword>
<dbReference type="RefSeq" id="WP_152536616.1">
    <property type="nucleotide sequence ID" value="NZ_CP053627.1"/>
</dbReference>
<sequence>MTLWTLGYKQDPIDTTMTKETKLPAQLIYPHIQTWLHIKYGKFEKLRAHRKSNRITTSIQACGTFKNNRQ</sequence>
<dbReference type="Proteomes" id="UP001430701">
    <property type="component" value="Unassembled WGS sequence"/>
</dbReference>
<proteinExistence type="predicted"/>
<dbReference type="GeneID" id="68901748"/>
<dbReference type="EMBL" id="JAJPPU010000001">
    <property type="protein sequence ID" value="MCD8472010.1"/>
    <property type="molecule type" value="Genomic_DNA"/>
</dbReference>